<feature type="transmembrane region" description="Helical" evidence="1">
    <location>
        <begin position="59"/>
        <end position="78"/>
    </location>
</feature>
<comment type="caution">
    <text evidence="2">The sequence shown here is derived from an EMBL/GenBank/DDBJ whole genome shotgun (WGS) entry which is preliminary data.</text>
</comment>
<dbReference type="AlphaFoldDB" id="A0A9J6AAW8"/>
<name>A0A9J6AAW8_SOLCO</name>
<accession>A0A9J6AAW8</accession>
<keyword evidence="1" id="KW-1133">Transmembrane helix</keyword>
<reference evidence="2 3" key="1">
    <citation type="submission" date="2020-09" db="EMBL/GenBank/DDBJ databases">
        <title>De no assembly of potato wild relative species, Solanum commersonii.</title>
        <authorList>
            <person name="Cho K."/>
        </authorList>
    </citation>
    <scope>NUCLEOTIDE SEQUENCE [LARGE SCALE GENOMIC DNA]</scope>
    <source>
        <strain evidence="2">LZ3.2</strain>
        <tissue evidence="2">Leaf</tissue>
    </source>
</reference>
<keyword evidence="1" id="KW-0472">Membrane</keyword>
<evidence type="ECO:0000256" key="1">
    <source>
        <dbReference type="SAM" id="Phobius"/>
    </source>
</evidence>
<evidence type="ECO:0000313" key="2">
    <source>
        <dbReference type="EMBL" id="KAG5621079.1"/>
    </source>
</evidence>
<sequence>ENAYNFFRWRDREDVDIRSKFVIMRLANRIKELKIDDENHIKISNKWVMKEKKKIKCCNNWKLIFVLFVVVFFLFLSITKNNTVEDAKFLCSCIYVATNDSSIATDALNVATYHPYVAFDHLRHMLLQMTYILPYETYIATNDPYVATYDPYVATYETYVTIFDQQLEDRLYECQELVMFHTHQHAVINIHATLVQEDLKSHKMSFVQVHDCQKPFYTNPIHASRIWSNAPDIFEVGIKVEIQDSICGIIVLREYVATFMSHVATEGSSIATYESSVATFVSYVAIDGSYVATHESSVATFGSHVATFMGTGSEGGWHFNPETMKFIDHGHLKTCIIILWQIKKLTKTTIPKKSSKPFCLRVILKVSKGFPMANLIMLSPVALGCKCTGKEPLYL</sequence>
<protein>
    <submittedName>
        <fullName evidence="2">Uncharacterized protein</fullName>
    </submittedName>
</protein>
<proteinExistence type="predicted"/>
<feature type="non-terminal residue" evidence="2">
    <location>
        <position position="1"/>
    </location>
</feature>
<organism evidence="2 3">
    <name type="scientific">Solanum commersonii</name>
    <name type="common">Commerson's wild potato</name>
    <name type="synonym">Commerson's nightshade</name>
    <dbReference type="NCBI Taxonomy" id="4109"/>
    <lineage>
        <taxon>Eukaryota</taxon>
        <taxon>Viridiplantae</taxon>
        <taxon>Streptophyta</taxon>
        <taxon>Embryophyta</taxon>
        <taxon>Tracheophyta</taxon>
        <taxon>Spermatophyta</taxon>
        <taxon>Magnoliopsida</taxon>
        <taxon>eudicotyledons</taxon>
        <taxon>Gunneridae</taxon>
        <taxon>Pentapetalae</taxon>
        <taxon>asterids</taxon>
        <taxon>lamiids</taxon>
        <taxon>Solanales</taxon>
        <taxon>Solanaceae</taxon>
        <taxon>Solanoideae</taxon>
        <taxon>Solaneae</taxon>
        <taxon>Solanum</taxon>
    </lineage>
</organism>
<keyword evidence="3" id="KW-1185">Reference proteome</keyword>
<dbReference type="Proteomes" id="UP000824120">
    <property type="component" value="Chromosome 2"/>
</dbReference>
<dbReference type="EMBL" id="JACXVP010000002">
    <property type="protein sequence ID" value="KAG5621079.1"/>
    <property type="molecule type" value="Genomic_DNA"/>
</dbReference>
<gene>
    <name evidence="2" type="ORF">H5410_006297</name>
</gene>
<evidence type="ECO:0000313" key="3">
    <source>
        <dbReference type="Proteomes" id="UP000824120"/>
    </source>
</evidence>
<keyword evidence="1" id="KW-0812">Transmembrane</keyword>